<comment type="caution">
    <text evidence="6">The sequence shown here is derived from an EMBL/GenBank/DDBJ whole genome shotgun (WGS) entry which is preliminary data.</text>
</comment>
<evidence type="ECO:0000313" key="6">
    <source>
        <dbReference type="EMBL" id="MXP27166.1"/>
    </source>
</evidence>
<dbReference type="EMBL" id="WTYQ01000007">
    <property type="protein sequence ID" value="MXP27166.1"/>
    <property type="molecule type" value="Genomic_DNA"/>
</dbReference>
<organism evidence="6 7">
    <name type="scientific">Altericroceibacterium indicum</name>
    <dbReference type="NCBI Taxonomy" id="374177"/>
    <lineage>
        <taxon>Bacteria</taxon>
        <taxon>Pseudomonadati</taxon>
        <taxon>Pseudomonadota</taxon>
        <taxon>Alphaproteobacteria</taxon>
        <taxon>Sphingomonadales</taxon>
        <taxon>Erythrobacteraceae</taxon>
        <taxon>Altericroceibacterium</taxon>
    </lineage>
</organism>
<reference evidence="6 7" key="1">
    <citation type="submission" date="2019-12" db="EMBL/GenBank/DDBJ databases">
        <title>Genomic-based taxomic classification of the family Erythrobacteraceae.</title>
        <authorList>
            <person name="Xu L."/>
        </authorList>
    </citation>
    <scope>NUCLEOTIDE SEQUENCE [LARGE SCALE GENOMIC DNA]</scope>
    <source>
        <strain evidence="6 7">DSM 18604</strain>
    </source>
</reference>
<dbReference type="Gene3D" id="3.90.1150.10">
    <property type="entry name" value="Aspartate Aminotransferase, domain 1"/>
    <property type="match status" value="1"/>
</dbReference>
<dbReference type="RefSeq" id="WP_160740383.1">
    <property type="nucleotide sequence ID" value="NZ_WTYQ01000007.1"/>
</dbReference>
<dbReference type="SUPFAM" id="SSF53383">
    <property type="entry name" value="PLP-dependent transferases"/>
    <property type="match status" value="1"/>
</dbReference>
<sequence length="331" mass="35357">MQFLSDNTAAVHPLVWEAMRAADSSDAGYDGDRLSQQLDAAFSDVFERGCAALWVATGTAANCLALSTMVQPHGAVVCHHEAHIEMDEGGAPGFYLHGAKLLLAEGEDAKVSVDSVKAVLDPIRDDVHQVQAHALSITQASESGCVYRPDELQALGELARARKLGFHMDGARFANAVAFLGCSPSEAAGPVDALSFGCVKNGAMSAEAIVFFDPDLAAVARYRRKRAGHLQSKGRYLAAQLLAMLKNDLWLTNAAQANAAARLIAEGVGDRLLHPVEANEVFCLLSADEREILRSQGFEFYDWGAYAARFVAGWDSKPEAAGALSRAIGRL</sequence>
<feature type="domain" description="Aromatic amino acid beta-eliminating lyase/threonine aldolase" evidence="5">
    <location>
        <begin position="2"/>
        <end position="282"/>
    </location>
</feature>
<comment type="similarity">
    <text evidence="2">Belongs to the threonine aldolase family.</text>
</comment>
<dbReference type="PANTHER" id="PTHR48097:SF5">
    <property type="entry name" value="LOW SPECIFICITY L-THREONINE ALDOLASE"/>
    <property type="match status" value="1"/>
</dbReference>
<dbReference type="InterPro" id="IPR015424">
    <property type="entry name" value="PyrdxlP-dep_Trfase"/>
</dbReference>
<dbReference type="OrthoDB" id="9774495at2"/>
<keyword evidence="4" id="KW-0663">Pyridoxal phosphate</keyword>
<evidence type="ECO:0000313" key="7">
    <source>
        <dbReference type="Proteomes" id="UP000460561"/>
    </source>
</evidence>
<evidence type="ECO:0000256" key="4">
    <source>
        <dbReference type="ARBA" id="ARBA00022898"/>
    </source>
</evidence>
<dbReference type="InterPro" id="IPR015422">
    <property type="entry name" value="PyrdxlP-dep_Trfase_small"/>
</dbReference>
<evidence type="ECO:0000256" key="3">
    <source>
        <dbReference type="ARBA" id="ARBA00011881"/>
    </source>
</evidence>
<dbReference type="InterPro" id="IPR001597">
    <property type="entry name" value="ArAA_b-elim_lyase/Thr_aldolase"/>
</dbReference>
<comment type="cofactor">
    <cofactor evidence="1">
        <name>pyridoxal 5'-phosphate</name>
        <dbReference type="ChEBI" id="CHEBI:597326"/>
    </cofactor>
</comment>
<evidence type="ECO:0000256" key="1">
    <source>
        <dbReference type="ARBA" id="ARBA00001933"/>
    </source>
</evidence>
<protein>
    <submittedName>
        <fullName evidence="6">Low specificity L-threonine aldolase</fullName>
    </submittedName>
</protein>
<dbReference type="GO" id="GO:0006520">
    <property type="term" value="P:amino acid metabolic process"/>
    <property type="evidence" value="ECO:0007669"/>
    <property type="project" value="InterPro"/>
</dbReference>
<dbReference type="InterPro" id="IPR015421">
    <property type="entry name" value="PyrdxlP-dep_Trfase_major"/>
</dbReference>
<dbReference type="Proteomes" id="UP000460561">
    <property type="component" value="Unassembled WGS sequence"/>
</dbReference>
<dbReference type="AlphaFoldDB" id="A0A845AF32"/>
<evidence type="ECO:0000256" key="2">
    <source>
        <dbReference type="ARBA" id="ARBA00006966"/>
    </source>
</evidence>
<dbReference type="PANTHER" id="PTHR48097">
    <property type="entry name" value="L-THREONINE ALDOLASE-RELATED"/>
    <property type="match status" value="1"/>
</dbReference>
<name>A0A845AF32_9SPHN</name>
<accession>A0A845AF32</accession>
<proteinExistence type="inferred from homology"/>
<gene>
    <name evidence="6" type="ORF">GRI39_14125</name>
</gene>
<comment type="subunit">
    <text evidence="3">Homotetramer.</text>
</comment>
<keyword evidence="7" id="KW-1185">Reference proteome</keyword>
<dbReference type="GO" id="GO:0016829">
    <property type="term" value="F:lyase activity"/>
    <property type="evidence" value="ECO:0007669"/>
    <property type="project" value="InterPro"/>
</dbReference>
<evidence type="ECO:0000259" key="5">
    <source>
        <dbReference type="Pfam" id="PF01212"/>
    </source>
</evidence>
<dbReference type="Gene3D" id="3.40.640.10">
    <property type="entry name" value="Type I PLP-dependent aspartate aminotransferase-like (Major domain)"/>
    <property type="match status" value="1"/>
</dbReference>
<dbReference type="Pfam" id="PF01212">
    <property type="entry name" value="Beta_elim_lyase"/>
    <property type="match status" value="1"/>
</dbReference>